<name>A0A7J9B8T0_GOSGO</name>
<gene>
    <name evidence="2" type="ORF">Gogos_016763</name>
</gene>
<protein>
    <submittedName>
        <fullName evidence="2">Uncharacterized protein</fullName>
    </submittedName>
</protein>
<reference evidence="2 3" key="1">
    <citation type="journal article" date="2019" name="Genome Biol. Evol.">
        <title>Insights into the evolution of the New World diploid cottons (Gossypium, subgenus Houzingenia) based on genome sequencing.</title>
        <authorList>
            <person name="Grover C.E."/>
            <person name="Arick M.A. 2nd"/>
            <person name="Thrash A."/>
            <person name="Conover J.L."/>
            <person name="Sanders W.S."/>
            <person name="Peterson D.G."/>
            <person name="Frelichowski J.E."/>
            <person name="Scheffler J.A."/>
            <person name="Scheffler B.E."/>
            <person name="Wendel J.F."/>
        </authorList>
    </citation>
    <scope>NUCLEOTIDE SEQUENCE [LARGE SCALE GENOMIC DNA]</scope>
    <source>
        <strain evidence="2">5</strain>
        <tissue evidence="2">Leaf</tissue>
    </source>
</reference>
<evidence type="ECO:0000313" key="3">
    <source>
        <dbReference type="Proteomes" id="UP000593579"/>
    </source>
</evidence>
<organism evidence="2 3">
    <name type="scientific">Gossypium gossypioides</name>
    <name type="common">Mexican cotton</name>
    <name type="synonym">Selera gossypioides</name>
    <dbReference type="NCBI Taxonomy" id="34282"/>
    <lineage>
        <taxon>Eukaryota</taxon>
        <taxon>Viridiplantae</taxon>
        <taxon>Streptophyta</taxon>
        <taxon>Embryophyta</taxon>
        <taxon>Tracheophyta</taxon>
        <taxon>Spermatophyta</taxon>
        <taxon>Magnoliopsida</taxon>
        <taxon>eudicotyledons</taxon>
        <taxon>Gunneridae</taxon>
        <taxon>Pentapetalae</taxon>
        <taxon>rosids</taxon>
        <taxon>malvids</taxon>
        <taxon>Malvales</taxon>
        <taxon>Malvaceae</taxon>
        <taxon>Malvoideae</taxon>
        <taxon>Gossypium</taxon>
    </lineage>
</organism>
<keyword evidence="3" id="KW-1185">Reference proteome</keyword>
<dbReference type="EMBL" id="JABEZY010000001">
    <property type="protein sequence ID" value="MBA0732690.1"/>
    <property type="molecule type" value="Genomic_DNA"/>
</dbReference>
<evidence type="ECO:0000256" key="1">
    <source>
        <dbReference type="SAM" id="MobiDB-lite"/>
    </source>
</evidence>
<dbReference type="AlphaFoldDB" id="A0A7J9B8T0"/>
<proteinExistence type="predicted"/>
<feature type="non-terminal residue" evidence="2">
    <location>
        <position position="24"/>
    </location>
</feature>
<sequence>MNSHRLHEKGRRMGPIMGHTVHYR</sequence>
<dbReference type="Proteomes" id="UP000593579">
    <property type="component" value="Unassembled WGS sequence"/>
</dbReference>
<evidence type="ECO:0000313" key="2">
    <source>
        <dbReference type="EMBL" id="MBA0732690.1"/>
    </source>
</evidence>
<accession>A0A7J9B8T0</accession>
<comment type="caution">
    <text evidence="2">The sequence shown here is derived from an EMBL/GenBank/DDBJ whole genome shotgun (WGS) entry which is preliminary data.</text>
</comment>
<feature type="compositionally biased region" description="Basic residues" evidence="1">
    <location>
        <begin position="1"/>
        <end position="12"/>
    </location>
</feature>
<feature type="region of interest" description="Disordered" evidence="1">
    <location>
        <begin position="1"/>
        <end position="24"/>
    </location>
</feature>